<name>A0A834IPX9_RHYFE</name>
<feature type="compositionally biased region" description="Basic residues" evidence="1">
    <location>
        <begin position="9"/>
        <end position="18"/>
    </location>
</feature>
<reference evidence="2" key="1">
    <citation type="submission" date="2020-08" db="EMBL/GenBank/DDBJ databases">
        <title>Genome sequencing and assembly of the red palm weevil Rhynchophorus ferrugineus.</title>
        <authorList>
            <person name="Dias G.B."/>
            <person name="Bergman C.M."/>
            <person name="Manee M."/>
        </authorList>
    </citation>
    <scope>NUCLEOTIDE SEQUENCE</scope>
    <source>
        <strain evidence="2">AA-2017</strain>
        <tissue evidence="2">Whole larva</tissue>
    </source>
</reference>
<evidence type="ECO:0000313" key="2">
    <source>
        <dbReference type="EMBL" id="KAF7277887.1"/>
    </source>
</evidence>
<dbReference type="EMBL" id="JAACXV010000412">
    <property type="protein sequence ID" value="KAF7277887.1"/>
    <property type="molecule type" value="Genomic_DNA"/>
</dbReference>
<organism evidence="2 3">
    <name type="scientific">Rhynchophorus ferrugineus</name>
    <name type="common">Red palm weevil</name>
    <name type="synonym">Curculio ferrugineus</name>
    <dbReference type="NCBI Taxonomy" id="354439"/>
    <lineage>
        <taxon>Eukaryota</taxon>
        <taxon>Metazoa</taxon>
        <taxon>Ecdysozoa</taxon>
        <taxon>Arthropoda</taxon>
        <taxon>Hexapoda</taxon>
        <taxon>Insecta</taxon>
        <taxon>Pterygota</taxon>
        <taxon>Neoptera</taxon>
        <taxon>Endopterygota</taxon>
        <taxon>Coleoptera</taxon>
        <taxon>Polyphaga</taxon>
        <taxon>Cucujiformia</taxon>
        <taxon>Curculionidae</taxon>
        <taxon>Dryophthorinae</taxon>
        <taxon>Rhynchophorus</taxon>
    </lineage>
</organism>
<gene>
    <name evidence="2" type="ORF">GWI33_009141</name>
</gene>
<sequence>METTTIALRVKKKPRPNRNRRDFLTRLGERDHHPKRQYNIAGPFRERLFRVFLSISPSRKVKVLLLVHPPDFDAFRALSIPDVLKRSRY</sequence>
<evidence type="ECO:0000313" key="3">
    <source>
        <dbReference type="Proteomes" id="UP000625711"/>
    </source>
</evidence>
<dbReference type="Proteomes" id="UP000625711">
    <property type="component" value="Unassembled WGS sequence"/>
</dbReference>
<feature type="region of interest" description="Disordered" evidence="1">
    <location>
        <begin position="1"/>
        <end position="20"/>
    </location>
</feature>
<accession>A0A834IPX9</accession>
<proteinExistence type="predicted"/>
<evidence type="ECO:0000256" key="1">
    <source>
        <dbReference type="SAM" id="MobiDB-lite"/>
    </source>
</evidence>
<protein>
    <submittedName>
        <fullName evidence="2">Uncharacterized protein</fullName>
    </submittedName>
</protein>
<comment type="caution">
    <text evidence="2">The sequence shown here is derived from an EMBL/GenBank/DDBJ whole genome shotgun (WGS) entry which is preliminary data.</text>
</comment>
<keyword evidence="3" id="KW-1185">Reference proteome</keyword>
<dbReference type="AlphaFoldDB" id="A0A834IPX9"/>